<proteinExistence type="predicted"/>
<reference evidence="3" key="1">
    <citation type="submission" date="2017-11" db="EMBL/GenBank/DDBJ databases">
        <authorList>
            <person name="Lima N.C."/>
            <person name="Parody-Merino A.M."/>
            <person name="Battley P.F."/>
            <person name="Fidler A.E."/>
            <person name="Prosdocimi F."/>
        </authorList>
    </citation>
    <scope>NUCLEOTIDE SEQUENCE [LARGE SCALE GENOMIC DNA]</scope>
</reference>
<evidence type="ECO:0000256" key="1">
    <source>
        <dbReference type="SAM" id="MobiDB-lite"/>
    </source>
</evidence>
<reference evidence="3" key="2">
    <citation type="submission" date="2017-12" db="EMBL/GenBank/DDBJ databases">
        <title>Genome sequence of the Bar-tailed Godwit (Limosa lapponica baueri).</title>
        <authorList>
            <person name="Lima N.C.B."/>
            <person name="Parody-Merino A.M."/>
            <person name="Battley P.F."/>
            <person name="Fidler A.E."/>
            <person name="Prosdocimi F."/>
        </authorList>
    </citation>
    <scope>NUCLEOTIDE SEQUENCE [LARGE SCALE GENOMIC DNA]</scope>
</reference>
<gene>
    <name evidence="2" type="ORF">llap_457</name>
</gene>
<sequence>MASPASRASTPGSTSSNETRTSKSFEVFSGEGMLPASSPQGDVTGGKQWKAEPEEWQFEVQEVDVIFITAVISETEPWSPGPLSSLLGLFTASCTLDRVQCQRDWAAQLLRMKSEQSCHKMSKRLR</sequence>
<dbReference type="Proteomes" id="UP000233556">
    <property type="component" value="Unassembled WGS sequence"/>
</dbReference>
<dbReference type="AlphaFoldDB" id="A0A2I0UT98"/>
<evidence type="ECO:0000313" key="2">
    <source>
        <dbReference type="EMBL" id="PKU49272.1"/>
    </source>
</evidence>
<keyword evidence="3" id="KW-1185">Reference proteome</keyword>
<name>A0A2I0UT98_LIMLA</name>
<evidence type="ECO:0000313" key="3">
    <source>
        <dbReference type="Proteomes" id="UP000233556"/>
    </source>
</evidence>
<organism evidence="2 3">
    <name type="scientific">Limosa lapponica baueri</name>
    <dbReference type="NCBI Taxonomy" id="1758121"/>
    <lineage>
        <taxon>Eukaryota</taxon>
        <taxon>Metazoa</taxon>
        <taxon>Chordata</taxon>
        <taxon>Craniata</taxon>
        <taxon>Vertebrata</taxon>
        <taxon>Euteleostomi</taxon>
        <taxon>Archelosauria</taxon>
        <taxon>Archosauria</taxon>
        <taxon>Dinosauria</taxon>
        <taxon>Saurischia</taxon>
        <taxon>Theropoda</taxon>
        <taxon>Coelurosauria</taxon>
        <taxon>Aves</taxon>
        <taxon>Neognathae</taxon>
        <taxon>Neoaves</taxon>
        <taxon>Charadriiformes</taxon>
        <taxon>Scolopacidae</taxon>
        <taxon>Limosa</taxon>
    </lineage>
</organism>
<feature type="compositionally biased region" description="Polar residues" evidence="1">
    <location>
        <begin position="1"/>
        <end position="24"/>
    </location>
</feature>
<dbReference type="EMBL" id="KZ505640">
    <property type="protein sequence ID" value="PKU49272.1"/>
    <property type="molecule type" value="Genomic_DNA"/>
</dbReference>
<protein>
    <submittedName>
        <fullName evidence="2">Uncharacterized protein</fullName>
    </submittedName>
</protein>
<feature type="region of interest" description="Disordered" evidence="1">
    <location>
        <begin position="1"/>
        <end position="50"/>
    </location>
</feature>
<accession>A0A2I0UT98</accession>